<name>A0A1M6REU2_9GAMM</name>
<dbReference type="EMBL" id="FRAQ01000001">
    <property type="protein sequence ID" value="SHK30898.1"/>
    <property type="molecule type" value="Genomic_DNA"/>
</dbReference>
<dbReference type="AlphaFoldDB" id="A0A1M6REU2"/>
<keyword evidence="3" id="KW-1185">Reference proteome</keyword>
<keyword evidence="1" id="KW-0812">Transmembrane</keyword>
<reference evidence="3" key="1">
    <citation type="submission" date="2016-11" db="EMBL/GenBank/DDBJ databases">
        <authorList>
            <person name="Varghese N."/>
            <person name="Submissions S."/>
        </authorList>
    </citation>
    <scope>NUCLEOTIDE SEQUENCE [LARGE SCALE GENOMIC DNA]</scope>
    <source>
        <strain evidence="3">CGMCC 1.10835</strain>
    </source>
</reference>
<feature type="transmembrane region" description="Helical" evidence="1">
    <location>
        <begin position="15"/>
        <end position="35"/>
    </location>
</feature>
<dbReference type="STRING" id="564117.SAMN05216369_1462"/>
<evidence type="ECO:0000313" key="3">
    <source>
        <dbReference type="Proteomes" id="UP000184497"/>
    </source>
</evidence>
<evidence type="ECO:0000313" key="2">
    <source>
        <dbReference type="EMBL" id="SHK30898.1"/>
    </source>
</evidence>
<sequence>MLMPGEHESRHSRSFVMGTLLIILVILFLALIVILPLVEKYAPKGEERNYGNLTRFIFPLVALLIVIQMIWYYFF</sequence>
<feature type="transmembrane region" description="Helical" evidence="1">
    <location>
        <begin position="56"/>
        <end position="74"/>
    </location>
</feature>
<keyword evidence="1" id="KW-1133">Transmembrane helix</keyword>
<accession>A0A1M6REU2</accession>
<keyword evidence="1" id="KW-0472">Membrane</keyword>
<evidence type="ECO:0000256" key="1">
    <source>
        <dbReference type="SAM" id="Phobius"/>
    </source>
</evidence>
<proteinExistence type="predicted"/>
<protein>
    <submittedName>
        <fullName evidence="2">Uncharacterized protein</fullName>
    </submittedName>
</protein>
<dbReference type="Proteomes" id="UP000184497">
    <property type="component" value="Unassembled WGS sequence"/>
</dbReference>
<gene>
    <name evidence="2" type="ORF">SAMN05216369_1462</name>
</gene>
<organism evidence="2 3">
    <name type="scientific">Marinobacter antarcticus</name>
    <dbReference type="NCBI Taxonomy" id="564117"/>
    <lineage>
        <taxon>Bacteria</taxon>
        <taxon>Pseudomonadati</taxon>
        <taxon>Pseudomonadota</taxon>
        <taxon>Gammaproteobacteria</taxon>
        <taxon>Pseudomonadales</taxon>
        <taxon>Marinobacteraceae</taxon>
        <taxon>Marinobacter</taxon>
    </lineage>
</organism>